<name>A0AAU7LUI4_9BURK</name>
<proteinExistence type="predicted"/>
<dbReference type="AlphaFoldDB" id="A0AAU7LUI4"/>
<gene>
    <name evidence="1" type="ORF">ABLV49_01920</name>
</gene>
<protein>
    <submittedName>
        <fullName evidence="1">Uncharacterized protein</fullName>
    </submittedName>
</protein>
<reference evidence="1" key="1">
    <citation type="submission" date="2024-05" db="EMBL/GenBank/DDBJ databases">
        <authorList>
            <person name="Bunk B."/>
            <person name="Swiderski J."/>
            <person name="Sproer C."/>
            <person name="Thiel V."/>
        </authorList>
    </citation>
    <scope>NUCLEOTIDE SEQUENCE</scope>
    <source>
        <strain evidence="1">DSM 17735</strain>
    </source>
</reference>
<accession>A0AAU7LUI4</accession>
<dbReference type="RefSeq" id="WP_349279962.1">
    <property type="nucleotide sequence ID" value="NZ_CP157675.1"/>
</dbReference>
<dbReference type="EMBL" id="CP157675">
    <property type="protein sequence ID" value="XBP70618.1"/>
    <property type="molecule type" value="Genomic_DNA"/>
</dbReference>
<evidence type="ECO:0000313" key="1">
    <source>
        <dbReference type="EMBL" id="XBP70618.1"/>
    </source>
</evidence>
<sequence>MHQAKRTGPVTAAVIEAIGQQAHLAGLTLEQALQTCCDPRRRWARFEAGWLQAAPGGGGISTAATVAAPAPALWKPPVARPAAPEVVAAGRARIAALRQATVGAGLGSSKGCGWAHAAIEKHQSGQPVRRAVLLDACAALRLNPASLSAARMH</sequence>
<organism evidence="1">
    <name type="scientific">Polaromonas hydrogenivorans</name>
    <dbReference type="NCBI Taxonomy" id="335476"/>
    <lineage>
        <taxon>Bacteria</taxon>
        <taxon>Pseudomonadati</taxon>
        <taxon>Pseudomonadota</taxon>
        <taxon>Betaproteobacteria</taxon>
        <taxon>Burkholderiales</taxon>
        <taxon>Comamonadaceae</taxon>
        <taxon>Polaromonas</taxon>
    </lineage>
</organism>